<dbReference type="EC" id="3.2.1.23" evidence="3"/>
<protein>
    <recommendedName>
        <fullName evidence="4">Beta-galactosidase</fullName>
        <ecNumber evidence="3">3.2.1.23</ecNumber>
    </recommendedName>
    <alternativeName>
        <fullName evidence="7">Lactase</fullName>
    </alternativeName>
</protein>
<dbReference type="Pfam" id="PF02929">
    <property type="entry name" value="Bgal_small_N"/>
    <property type="match status" value="1"/>
</dbReference>
<dbReference type="InterPro" id="IPR036156">
    <property type="entry name" value="Beta-gal/glucu_dom_sf"/>
</dbReference>
<evidence type="ECO:0000256" key="7">
    <source>
        <dbReference type="ARBA" id="ARBA00032230"/>
    </source>
</evidence>
<dbReference type="InterPro" id="IPR013783">
    <property type="entry name" value="Ig-like_fold"/>
</dbReference>
<evidence type="ECO:0000313" key="10">
    <source>
        <dbReference type="EMBL" id="GAA3282771.1"/>
    </source>
</evidence>
<keyword evidence="6" id="KW-0326">Glycosidase</keyword>
<dbReference type="PRINTS" id="PR00132">
    <property type="entry name" value="GLHYDRLASE2"/>
</dbReference>
<keyword evidence="11" id="KW-1185">Reference proteome</keyword>
<evidence type="ECO:0000256" key="2">
    <source>
        <dbReference type="ARBA" id="ARBA00007401"/>
    </source>
</evidence>
<dbReference type="SUPFAM" id="SSF74650">
    <property type="entry name" value="Galactose mutarotase-like"/>
    <property type="match status" value="1"/>
</dbReference>
<dbReference type="GO" id="GO:0016787">
    <property type="term" value="F:hydrolase activity"/>
    <property type="evidence" value="ECO:0007669"/>
    <property type="project" value="UniProtKB-KW"/>
</dbReference>
<dbReference type="RefSeq" id="WP_344718877.1">
    <property type="nucleotide sequence ID" value="NZ_BAAAYG010000003.1"/>
</dbReference>
<dbReference type="EMBL" id="BAAAYG010000003">
    <property type="protein sequence ID" value="GAA3282771.1"/>
    <property type="molecule type" value="Genomic_DNA"/>
</dbReference>
<feature type="region of interest" description="Disordered" evidence="8">
    <location>
        <begin position="782"/>
        <end position="814"/>
    </location>
</feature>
<dbReference type="InterPro" id="IPR011013">
    <property type="entry name" value="Gal_mutarotase_sf_dom"/>
</dbReference>
<dbReference type="InterPro" id="IPR050347">
    <property type="entry name" value="Bact_Beta-galactosidase"/>
</dbReference>
<dbReference type="InterPro" id="IPR006103">
    <property type="entry name" value="Glyco_hydro_2_cat"/>
</dbReference>
<dbReference type="InterPro" id="IPR006104">
    <property type="entry name" value="Glyco_hydro_2_N"/>
</dbReference>
<accession>A0ABP6RI36</accession>
<comment type="caution">
    <text evidence="10">The sequence shown here is derived from an EMBL/GenBank/DDBJ whole genome shotgun (WGS) entry which is preliminary data.</text>
</comment>
<comment type="catalytic activity">
    <reaction evidence="1">
        <text>Hydrolysis of terminal non-reducing beta-D-galactose residues in beta-D-galactosides.</text>
        <dbReference type="EC" id="3.2.1.23"/>
    </reaction>
</comment>
<reference evidence="11" key="1">
    <citation type="journal article" date="2019" name="Int. J. Syst. Evol. Microbiol.">
        <title>The Global Catalogue of Microorganisms (GCM) 10K type strain sequencing project: providing services to taxonomists for standard genome sequencing and annotation.</title>
        <authorList>
            <consortium name="The Broad Institute Genomics Platform"/>
            <consortium name="The Broad Institute Genome Sequencing Center for Infectious Disease"/>
            <person name="Wu L."/>
            <person name="Ma J."/>
        </authorList>
    </citation>
    <scope>NUCLEOTIDE SEQUENCE [LARGE SCALE GENOMIC DNA]</scope>
    <source>
        <strain evidence="11">JCM 11483</strain>
    </source>
</reference>
<dbReference type="InterPro" id="IPR032312">
    <property type="entry name" value="LacZ_4"/>
</dbReference>
<dbReference type="SUPFAM" id="SSF51445">
    <property type="entry name" value="(Trans)glycosidases"/>
    <property type="match status" value="1"/>
</dbReference>
<organism evidence="10 11">
    <name type="scientific">Nesterenkonia halobia</name>
    <dbReference type="NCBI Taxonomy" id="37922"/>
    <lineage>
        <taxon>Bacteria</taxon>
        <taxon>Bacillati</taxon>
        <taxon>Actinomycetota</taxon>
        <taxon>Actinomycetes</taxon>
        <taxon>Micrococcales</taxon>
        <taxon>Micrococcaceae</taxon>
        <taxon>Nesterenkonia</taxon>
    </lineage>
</organism>
<dbReference type="InterPro" id="IPR014718">
    <property type="entry name" value="GH-type_carb-bd"/>
</dbReference>
<dbReference type="InterPro" id="IPR004199">
    <property type="entry name" value="B-gal_small/dom_5"/>
</dbReference>
<evidence type="ECO:0000256" key="5">
    <source>
        <dbReference type="ARBA" id="ARBA00022801"/>
    </source>
</evidence>
<dbReference type="InterPro" id="IPR017853">
    <property type="entry name" value="GH"/>
</dbReference>
<dbReference type="InterPro" id="IPR006101">
    <property type="entry name" value="Glyco_hydro_2"/>
</dbReference>
<dbReference type="Gene3D" id="2.70.98.10">
    <property type="match status" value="1"/>
</dbReference>
<evidence type="ECO:0000313" key="11">
    <source>
        <dbReference type="Proteomes" id="UP001501736"/>
    </source>
</evidence>
<sequence>MTLSHTSFDPADGALVAPRSWLVEQTDAARRDLSGTWRFRSSPAVPGTPGDPGVLGEEAPEAFAAADYDDVDWDELPVPGHWVLHGPDGLSGPAGAADPSWGRPIYTNVQYPFPLDPPHVPDENPTGDHRRRMEVPADWLASGRVLLRFDGVESFLTVWVNGRRIGAASGSRLAHEFDVTDAVVAGQNTLAVRVVQYSAASYLEDQDQWWLPGIFREVALLHRPAGGLDDVWLHADYDPQAGVGILHPEVDAADEAFPVRLRIPALDVDRTWESADQLRDDAAAGLDVGAVTPWSAEQPVLHEATVSSAAETLTLPIGFRRVTIDGDRLLVNGRQITFSGMNRHETHPDRGRVFDEAHAREDLARMKRHNVNAIRTSHYPPHPRLLDLADELGLWVILEGDLETHGFHTADWTGNPSDDARWRAAYLDRIRRAVERDKNHPSIVLWSLGNEAGTGQNLAASAEWVRRRDPSRPVHYEGDYTGDYTDVYSRMYPHLRELEAIADPQDLTPLLGCDLAAGTRQRAKPFLMCEYGHAMGNGPGALDQYRQLTDAHRNLHGGFIWEWRDHGLRTLSADGVEYFGYGGDFGEVVHDGNFVMDGMVLSDDTPTPGLAEFAVVEQPLLLEPADDSCAVVVRSRRFVADTADLRLRWTLLAEGRPAADGEVALVDADGAPIPAGGAARIELPAARDALRRHAEPGGRGTDSAGELHLSMEAVLAEPSPWAPAGHVVARGQWELPIPSGAARATTAPRAAALAEAPAAFAGPALAALAGVAVAGPQAELWRAPTDNDEGDATPNDGWGDPRDVVAAQQPAESSADRWRAAGLDRLTRRVVSVDVDAMRRTVRRRVSAAQARTGLDVAETWTAERAADGVVEAVCEVTLVPEAGWDDVWPRLGVHLQLPGDVDGAEWFGLGPHDAYPDTMRSVRLGRFSTGIEELTVDYARPQESGHRPGLRELVLRRGGAPWLQIVAEPDAAGRRPGFTLARHTADEIAAADHPHELPASSATHLVLDAAQHGLGSRACGPDVWPTARLRPQARTLRLRFRAL</sequence>
<evidence type="ECO:0000256" key="3">
    <source>
        <dbReference type="ARBA" id="ARBA00012756"/>
    </source>
</evidence>
<dbReference type="InterPro" id="IPR023232">
    <property type="entry name" value="Glyco_hydro_2_AS"/>
</dbReference>
<dbReference type="Gene3D" id="3.20.20.80">
    <property type="entry name" value="Glycosidases"/>
    <property type="match status" value="1"/>
</dbReference>
<keyword evidence="5 10" id="KW-0378">Hydrolase</keyword>
<evidence type="ECO:0000259" key="9">
    <source>
        <dbReference type="SMART" id="SM01038"/>
    </source>
</evidence>
<comment type="similarity">
    <text evidence="2">Belongs to the glycosyl hydrolase 2 family.</text>
</comment>
<feature type="domain" description="Beta galactosidase small chain/" evidence="9">
    <location>
        <begin position="750"/>
        <end position="1042"/>
    </location>
</feature>
<dbReference type="Gene3D" id="2.60.40.10">
    <property type="entry name" value="Immunoglobulins"/>
    <property type="match status" value="2"/>
</dbReference>
<dbReference type="PANTHER" id="PTHR46323">
    <property type="entry name" value="BETA-GALACTOSIDASE"/>
    <property type="match status" value="1"/>
</dbReference>
<dbReference type="Pfam" id="PF16353">
    <property type="entry name" value="LacZ_4"/>
    <property type="match status" value="1"/>
</dbReference>
<name>A0ABP6RI36_9MICC</name>
<dbReference type="PANTHER" id="PTHR46323:SF2">
    <property type="entry name" value="BETA-GALACTOSIDASE"/>
    <property type="match status" value="1"/>
</dbReference>
<dbReference type="Pfam" id="PF02836">
    <property type="entry name" value="Glyco_hydro_2_C"/>
    <property type="match status" value="1"/>
</dbReference>
<evidence type="ECO:0000256" key="4">
    <source>
        <dbReference type="ARBA" id="ARBA00013303"/>
    </source>
</evidence>
<evidence type="ECO:0000256" key="8">
    <source>
        <dbReference type="SAM" id="MobiDB-lite"/>
    </source>
</evidence>
<dbReference type="PROSITE" id="PS00608">
    <property type="entry name" value="GLYCOSYL_HYDROL_F2_2"/>
    <property type="match status" value="1"/>
</dbReference>
<dbReference type="Gene3D" id="2.60.120.260">
    <property type="entry name" value="Galactose-binding domain-like"/>
    <property type="match status" value="1"/>
</dbReference>
<gene>
    <name evidence="10" type="ORF">GCM10020260_10390</name>
</gene>
<dbReference type="SUPFAM" id="SSF49303">
    <property type="entry name" value="beta-Galactosidase/glucuronidase domain"/>
    <property type="match status" value="2"/>
</dbReference>
<dbReference type="InterPro" id="IPR008979">
    <property type="entry name" value="Galactose-bd-like_sf"/>
</dbReference>
<evidence type="ECO:0000256" key="6">
    <source>
        <dbReference type="ARBA" id="ARBA00023295"/>
    </source>
</evidence>
<proteinExistence type="inferred from homology"/>
<dbReference type="SUPFAM" id="SSF49785">
    <property type="entry name" value="Galactose-binding domain-like"/>
    <property type="match status" value="1"/>
</dbReference>
<dbReference type="Pfam" id="PF02837">
    <property type="entry name" value="Glyco_hydro_2_N"/>
    <property type="match status" value="1"/>
</dbReference>
<dbReference type="Proteomes" id="UP001501736">
    <property type="component" value="Unassembled WGS sequence"/>
</dbReference>
<dbReference type="PROSITE" id="PS00719">
    <property type="entry name" value="GLYCOSYL_HYDROL_F2_1"/>
    <property type="match status" value="1"/>
</dbReference>
<evidence type="ECO:0000256" key="1">
    <source>
        <dbReference type="ARBA" id="ARBA00001412"/>
    </source>
</evidence>
<dbReference type="InterPro" id="IPR023230">
    <property type="entry name" value="Glyco_hydro_2_CS"/>
</dbReference>
<dbReference type="SMART" id="SM01038">
    <property type="entry name" value="Bgal_small_N"/>
    <property type="match status" value="1"/>
</dbReference>